<name>A0ACC1D8J4_9NEOP</name>
<comment type="caution">
    <text evidence="1">The sequence shown here is derived from an EMBL/GenBank/DDBJ whole genome shotgun (WGS) entry which is preliminary data.</text>
</comment>
<gene>
    <name evidence="1" type="ORF">K1T71_004771</name>
</gene>
<reference evidence="1 2" key="1">
    <citation type="journal article" date="2021" name="Front. Genet.">
        <title>Chromosome-Level Genome Assembly Reveals Significant Gene Expansion in the Toll and IMD Signaling Pathways of Dendrolimus kikuchii.</title>
        <authorList>
            <person name="Zhou J."/>
            <person name="Wu P."/>
            <person name="Xiong Z."/>
            <person name="Liu N."/>
            <person name="Zhao N."/>
            <person name="Ji M."/>
            <person name="Qiu Y."/>
            <person name="Yang B."/>
        </authorList>
    </citation>
    <scope>NUCLEOTIDE SEQUENCE [LARGE SCALE GENOMIC DNA]</scope>
    <source>
        <strain evidence="1">Ann1</strain>
    </source>
</reference>
<protein>
    <submittedName>
        <fullName evidence="1">Uncharacterized protein</fullName>
    </submittedName>
</protein>
<proteinExistence type="predicted"/>
<evidence type="ECO:0000313" key="1">
    <source>
        <dbReference type="EMBL" id="KAJ0180180.1"/>
    </source>
</evidence>
<keyword evidence="2" id="KW-1185">Reference proteome</keyword>
<accession>A0ACC1D8J4</accession>
<sequence length="262" mass="30824">MKARKCWLYFQKIRCYCIVFFVTPMFFAFEVLIMRPKYLSLHQMGDVEHLIHLTIATFLFINVCGNMFLTLLTNTSMKGYKGYGTSYCEICDIKRPQGSWHCKTCNACIVGRDHHCSFFVRCVGLYNQRYYVLYLGYVSISMLYSSYFNFWYVNSMFQGYEIFISALMVISSHGVIYQYGYRDLYVLFLLMNLGLFVWMGILFAVHFNNVLKGVSARGSRGSNVIVCKEDWKKNIRKVFGEKWYWAILWPFAESPLPLNIID</sequence>
<dbReference type="Proteomes" id="UP000824533">
    <property type="component" value="Linkage Group LG07"/>
</dbReference>
<organism evidence="1 2">
    <name type="scientific">Dendrolimus kikuchii</name>
    <dbReference type="NCBI Taxonomy" id="765133"/>
    <lineage>
        <taxon>Eukaryota</taxon>
        <taxon>Metazoa</taxon>
        <taxon>Ecdysozoa</taxon>
        <taxon>Arthropoda</taxon>
        <taxon>Hexapoda</taxon>
        <taxon>Insecta</taxon>
        <taxon>Pterygota</taxon>
        <taxon>Neoptera</taxon>
        <taxon>Endopterygota</taxon>
        <taxon>Lepidoptera</taxon>
        <taxon>Glossata</taxon>
        <taxon>Ditrysia</taxon>
        <taxon>Bombycoidea</taxon>
        <taxon>Lasiocampidae</taxon>
        <taxon>Dendrolimus</taxon>
    </lineage>
</organism>
<dbReference type="EMBL" id="CM034393">
    <property type="protein sequence ID" value="KAJ0180180.1"/>
    <property type="molecule type" value="Genomic_DNA"/>
</dbReference>
<evidence type="ECO:0000313" key="2">
    <source>
        <dbReference type="Proteomes" id="UP000824533"/>
    </source>
</evidence>